<evidence type="ECO:0000259" key="3">
    <source>
        <dbReference type="Pfam" id="PF13193"/>
    </source>
</evidence>
<comment type="caution">
    <text evidence="4">The sequence shown here is derived from an EMBL/GenBank/DDBJ whole genome shotgun (WGS) entry which is preliminary data.</text>
</comment>
<dbReference type="CDD" id="cd05911">
    <property type="entry name" value="Firefly_Luc_like"/>
    <property type="match status" value="1"/>
</dbReference>
<feature type="domain" description="AMP-binding enzyme C-terminal" evidence="3">
    <location>
        <begin position="501"/>
        <end position="551"/>
    </location>
</feature>
<dbReference type="Gene3D" id="3.40.50.12780">
    <property type="entry name" value="N-terminal domain of ligase-like"/>
    <property type="match status" value="1"/>
</dbReference>
<dbReference type="FunFam" id="3.40.50.12780:FF:000003">
    <property type="entry name" value="Long-chain-fatty-acid--CoA ligase FadD"/>
    <property type="match status" value="1"/>
</dbReference>
<dbReference type="Pfam" id="PF13193">
    <property type="entry name" value="AMP-binding_C"/>
    <property type="match status" value="1"/>
</dbReference>
<organism evidence="4 5">
    <name type="scientific">Pomacea canaliculata</name>
    <name type="common">Golden apple snail</name>
    <dbReference type="NCBI Taxonomy" id="400727"/>
    <lineage>
        <taxon>Eukaryota</taxon>
        <taxon>Metazoa</taxon>
        <taxon>Spiralia</taxon>
        <taxon>Lophotrochozoa</taxon>
        <taxon>Mollusca</taxon>
        <taxon>Gastropoda</taxon>
        <taxon>Caenogastropoda</taxon>
        <taxon>Architaenioglossa</taxon>
        <taxon>Ampullarioidea</taxon>
        <taxon>Ampullariidae</taxon>
        <taxon>Pomacea</taxon>
    </lineage>
</organism>
<dbReference type="PANTHER" id="PTHR24096:SF422">
    <property type="entry name" value="BCDNA.GH02901"/>
    <property type="match status" value="1"/>
</dbReference>
<protein>
    <recommendedName>
        <fullName evidence="6">AMP-dependent synthetase/ligase domain-containing protein</fullName>
    </recommendedName>
</protein>
<dbReference type="OrthoDB" id="10253869at2759"/>
<dbReference type="Proteomes" id="UP000245119">
    <property type="component" value="Linkage Group LG8"/>
</dbReference>
<dbReference type="InterPro" id="IPR000873">
    <property type="entry name" value="AMP-dep_synth/lig_dom"/>
</dbReference>
<dbReference type="Pfam" id="PF00501">
    <property type="entry name" value="AMP-binding"/>
    <property type="match status" value="1"/>
</dbReference>
<evidence type="ECO:0008006" key="6">
    <source>
        <dbReference type="Google" id="ProtNLM"/>
    </source>
</evidence>
<evidence type="ECO:0000313" key="5">
    <source>
        <dbReference type="Proteomes" id="UP000245119"/>
    </source>
</evidence>
<dbReference type="PANTHER" id="PTHR24096">
    <property type="entry name" value="LONG-CHAIN-FATTY-ACID--COA LIGASE"/>
    <property type="match status" value="1"/>
</dbReference>
<dbReference type="GO" id="GO:0016405">
    <property type="term" value="F:CoA-ligase activity"/>
    <property type="evidence" value="ECO:0007669"/>
    <property type="project" value="TreeGrafter"/>
</dbReference>
<evidence type="ECO:0000256" key="1">
    <source>
        <dbReference type="ARBA" id="ARBA00006432"/>
    </source>
</evidence>
<evidence type="ECO:0000313" key="4">
    <source>
        <dbReference type="EMBL" id="PVD26202.1"/>
    </source>
</evidence>
<feature type="domain" description="AMP-dependent synthetase/ligase" evidence="2">
    <location>
        <begin position="90"/>
        <end position="450"/>
    </location>
</feature>
<comment type="similarity">
    <text evidence="1">Belongs to the ATP-dependent AMP-binding enzyme family.</text>
</comment>
<dbReference type="InterPro" id="IPR020845">
    <property type="entry name" value="AMP-binding_CS"/>
</dbReference>
<gene>
    <name evidence="4" type="ORF">C0Q70_13871</name>
</gene>
<dbReference type="SUPFAM" id="SSF56801">
    <property type="entry name" value="Acetyl-CoA synthetase-like"/>
    <property type="match status" value="1"/>
</dbReference>
<dbReference type="InterPro" id="IPR042099">
    <property type="entry name" value="ANL_N_sf"/>
</dbReference>
<name>A0A2T7NYF7_POMCA</name>
<evidence type="ECO:0000259" key="2">
    <source>
        <dbReference type="Pfam" id="PF00501"/>
    </source>
</evidence>
<keyword evidence="5" id="KW-1185">Reference proteome</keyword>
<dbReference type="EMBL" id="PZQS01000008">
    <property type="protein sequence ID" value="PVD26202.1"/>
    <property type="molecule type" value="Genomic_DNA"/>
</dbReference>
<dbReference type="InterPro" id="IPR025110">
    <property type="entry name" value="AMP-bd_C"/>
</dbReference>
<dbReference type="PROSITE" id="PS00455">
    <property type="entry name" value="AMP_BINDING"/>
    <property type="match status" value="1"/>
</dbReference>
<dbReference type="STRING" id="400727.A0A2T7NYF7"/>
<accession>A0A2T7NYF7</accession>
<dbReference type="Gene3D" id="3.30.300.30">
    <property type="match status" value="1"/>
</dbReference>
<dbReference type="AlphaFoldDB" id="A0A2T7NYF7"/>
<proteinExistence type="inferred from homology"/>
<sequence>MQQATACLMARLVSKEQQMLRHFRQLFDQKALLQNLNCQSKCQPQISLQKTHLRCLSTDIKRVSPANILSPVPDINIPNVSFAEFMFSKWDEFKDDLAVVDYPTKRQYTYRQLKEYSIKVASALYKQGYRSGDVIASFTINLPEFTILFAAASALGVAISPVNPSYTASELSRQLCHSHAKGVFTIPQLLPVVTDAIRDCNLPHDVKVYTFGHAVDGAQFFGSLMEDDGKDFPENVDIDPAKHVLTLPYSSGTTGLPKGVMLSHRNIISNLLQIGTLMDVVRGDRTVGLLPFFHIYGMVVVQFASLMAGSQMITVPRFEPELFLNVLEKEKITYINIVPPIVVFLAKHPLVSKFNLSTLRWLISGAAPLGEDLTKECQERIGCPIYQGYGLTETSPVLNFDRAPGHPGTIGWLVPNTIAKLVDVETGKPVEIGQLGEYCIKGPQQMLGYLNNQEATDDMVDKDGWLHTGDLGYLREDGMVVIEDRLKELIKYKGFQVPPAELEGLLLTHPAVQDAAVIGVPDSEAGELPRAYVVLKHNASAEAEDIIKFVEGM</sequence>
<reference evidence="4 5" key="1">
    <citation type="submission" date="2018-04" db="EMBL/GenBank/DDBJ databases">
        <title>The genome of golden apple snail Pomacea canaliculata provides insight into stress tolerance and invasive adaptation.</title>
        <authorList>
            <person name="Liu C."/>
            <person name="Liu B."/>
            <person name="Ren Y."/>
            <person name="Zhang Y."/>
            <person name="Wang H."/>
            <person name="Li S."/>
            <person name="Jiang F."/>
            <person name="Yin L."/>
            <person name="Zhang G."/>
            <person name="Qian W."/>
            <person name="Fan W."/>
        </authorList>
    </citation>
    <scope>NUCLEOTIDE SEQUENCE [LARGE SCALE GENOMIC DNA]</scope>
    <source>
        <strain evidence="4">SZHN2017</strain>
        <tissue evidence="4">Muscle</tissue>
    </source>
</reference>
<dbReference type="InterPro" id="IPR045851">
    <property type="entry name" value="AMP-bd_C_sf"/>
</dbReference>